<proteinExistence type="predicted"/>
<name>X1T390_9ZZZZ</name>
<dbReference type="InterPro" id="IPR028082">
    <property type="entry name" value="Peripla_BP_I"/>
</dbReference>
<comment type="caution">
    <text evidence="2">The sequence shown here is derived from an EMBL/GenBank/DDBJ whole genome shotgun (WGS) entry which is preliminary data.</text>
</comment>
<accession>X1T390</accession>
<dbReference type="AlphaFoldDB" id="X1T390"/>
<organism evidence="2">
    <name type="scientific">marine sediment metagenome</name>
    <dbReference type="NCBI Taxonomy" id="412755"/>
    <lineage>
        <taxon>unclassified sequences</taxon>
        <taxon>metagenomes</taxon>
        <taxon>ecological metagenomes</taxon>
    </lineage>
</organism>
<feature type="domain" description="Periplasmic binding protein" evidence="1">
    <location>
        <begin position="1"/>
        <end position="125"/>
    </location>
</feature>
<dbReference type="SUPFAM" id="SSF53822">
    <property type="entry name" value="Periplasmic binding protein-like I"/>
    <property type="match status" value="1"/>
</dbReference>
<evidence type="ECO:0000313" key="2">
    <source>
        <dbReference type="EMBL" id="GAI82070.1"/>
    </source>
</evidence>
<dbReference type="Gene3D" id="3.40.50.2300">
    <property type="match status" value="2"/>
</dbReference>
<sequence length="139" mass="15042">MVTTGVDIILLDPISYEGNNELTNWAVEQGVPVICVVNDMNASGLLSRVEVSYWEMGYQCGMGLVGDMRDSGQKMATVASLPGPPGAGWSIAWEDGFITALDEYMAERADVTIEHVVTRWGDNEKALAISTICLSARVK</sequence>
<dbReference type="EMBL" id="BARW01012246">
    <property type="protein sequence ID" value="GAI82070.1"/>
    <property type="molecule type" value="Genomic_DNA"/>
</dbReference>
<evidence type="ECO:0000259" key="1">
    <source>
        <dbReference type="Pfam" id="PF13407"/>
    </source>
</evidence>
<dbReference type="InterPro" id="IPR025997">
    <property type="entry name" value="SBP_2_dom"/>
</dbReference>
<gene>
    <name evidence="2" type="ORF">S12H4_23174</name>
</gene>
<dbReference type="Pfam" id="PF13407">
    <property type="entry name" value="Peripla_BP_4"/>
    <property type="match status" value="1"/>
</dbReference>
<reference evidence="2" key="1">
    <citation type="journal article" date="2014" name="Front. Microbiol.">
        <title>High frequency of phylogenetically diverse reductive dehalogenase-homologous genes in deep subseafloor sedimentary metagenomes.</title>
        <authorList>
            <person name="Kawai M."/>
            <person name="Futagami T."/>
            <person name="Toyoda A."/>
            <person name="Takaki Y."/>
            <person name="Nishi S."/>
            <person name="Hori S."/>
            <person name="Arai W."/>
            <person name="Tsubouchi T."/>
            <person name="Morono Y."/>
            <person name="Uchiyama I."/>
            <person name="Ito T."/>
            <person name="Fujiyama A."/>
            <person name="Inagaki F."/>
            <person name="Takami H."/>
        </authorList>
    </citation>
    <scope>NUCLEOTIDE SEQUENCE</scope>
    <source>
        <strain evidence="2">Expedition CK06-06</strain>
    </source>
</reference>
<protein>
    <recommendedName>
        <fullName evidence="1">Periplasmic binding protein domain-containing protein</fullName>
    </recommendedName>
</protein>